<keyword evidence="3" id="KW-1185">Reference proteome</keyword>
<reference evidence="2" key="1">
    <citation type="journal article" date="2014" name="Int. J. Syst. Evol. Microbiol.">
        <title>Complete genome sequence of Corynebacterium casei LMG S-19264T (=DSM 44701T), isolated from a smear-ripened cheese.</title>
        <authorList>
            <consortium name="US DOE Joint Genome Institute (JGI-PGF)"/>
            <person name="Walter F."/>
            <person name="Albersmeier A."/>
            <person name="Kalinowski J."/>
            <person name="Ruckert C."/>
        </authorList>
    </citation>
    <scope>NUCLEOTIDE SEQUENCE</scope>
    <source>
        <strain evidence="2">KCTC 23714</strain>
    </source>
</reference>
<organism evidence="2 3">
    <name type="scientific">Gemmobacter lanyuensis</name>
    <dbReference type="NCBI Taxonomy" id="1054497"/>
    <lineage>
        <taxon>Bacteria</taxon>
        <taxon>Pseudomonadati</taxon>
        <taxon>Pseudomonadota</taxon>
        <taxon>Alphaproteobacteria</taxon>
        <taxon>Rhodobacterales</taxon>
        <taxon>Paracoccaceae</taxon>
        <taxon>Gemmobacter</taxon>
    </lineage>
</organism>
<protein>
    <submittedName>
        <fullName evidence="2">Uncharacterized protein</fullName>
    </submittedName>
</protein>
<evidence type="ECO:0000256" key="1">
    <source>
        <dbReference type="SAM" id="MobiDB-lite"/>
    </source>
</evidence>
<evidence type="ECO:0000313" key="3">
    <source>
        <dbReference type="Proteomes" id="UP000628984"/>
    </source>
</evidence>
<dbReference type="EMBL" id="BMYQ01000002">
    <property type="protein sequence ID" value="GGW25822.1"/>
    <property type="molecule type" value="Genomic_DNA"/>
</dbReference>
<dbReference type="AlphaFoldDB" id="A0A918ISK8"/>
<evidence type="ECO:0000313" key="2">
    <source>
        <dbReference type="EMBL" id="GGW25822.1"/>
    </source>
</evidence>
<proteinExistence type="predicted"/>
<comment type="caution">
    <text evidence="2">The sequence shown here is derived from an EMBL/GenBank/DDBJ whole genome shotgun (WGS) entry which is preliminary data.</text>
</comment>
<dbReference type="Proteomes" id="UP000628984">
    <property type="component" value="Unassembled WGS sequence"/>
</dbReference>
<feature type="region of interest" description="Disordered" evidence="1">
    <location>
        <begin position="32"/>
        <end position="94"/>
    </location>
</feature>
<sequence length="135" mass="15175">MRPQRTFGKFTQFAPAFANQGDHDDIRFHMLGKSRQQRGLSDARPRKEADPLAAHQWQERIENSRSRCQAGAETPAFGGSGRWRPQRPGLRATEKRATVKRLAVGIQDPSDPAVIRCNPGFSQHFNKITDPRALG</sequence>
<accession>A0A918ISK8</accession>
<feature type="compositionally biased region" description="Basic and acidic residues" evidence="1">
    <location>
        <begin position="41"/>
        <end position="50"/>
    </location>
</feature>
<reference evidence="2" key="2">
    <citation type="submission" date="2020-09" db="EMBL/GenBank/DDBJ databases">
        <authorList>
            <person name="Sun Q."/>
            <person name="Kim S."/>
        </authorList>
    </citation>
    <scope>NUCLEOTIDE SEQUENCE</scope>
    <source>
        <strain evidence="2">KCTC 23714</strain>
    </source>
</reference>
<gene>
    <name evidence="2" type="ORF">GCM10011452_12260</name>
</gene>
<name>A0A918ISK8_9RHOB</name>